<evidence type="ECO:0000256" key="5">
    <source>
        <dbReference type="ARBA" id="ARBA00023237"/>
    </source>
</evidence>
<reference evidence="9 10" key="1">
    <citation type="submission" date="2017-07" db="EMBL/GenBank/DDBJ databases">
        <title>Flavobacterium cyanobacteriorum sp. nov., isolated from cyanobacterial aggregates in a eutrophic lake.</title>
        <authorList>
            <person name="Cai H."/>
        </authorList>
    </citation>
    <scope>NUCLEOTIDE SEQUENCE [LARGE SCALE GENOMIC DNA]</scope>
    <source>
        <strain evidence="9 10">TH167</strain>
    </source>
</reference>
<evidence type="ECO:0000259" key="8">
    <source>
        <dbReference type="Pfam" id="PF14322"/>
    </source>
</evidence>
<evidence type="ECO:0000259" key="7">
    <source>
        <dbReference type="Pfam" id="PF07980"/>
    </source>
</evidence>
<feature type="domain" description="RagB/SusD" evidence="7">
    <location>
        <begin position="307"/>
        <end position="472"/>
    </location>
</feature>
<comment type="subcellular location">
    <subcellularLocation>
        <location evidence="1">Cell outer membrane</location>
    </subcellularLocation>
</comment>
<comment type="similarity">
    <text evidence="2">Belongs to the SusD family.</text>
</comment>
<evidence type="ECO:0000313" key="9">
    <source>
        <dbReference type="EMBL" id="OYQ43184.1"/>
    </source>
</evidence>
<organism evidence="9 10">
    <name type="scientific">Flavobacterium aurantiibacter</name>
    <dbReference type="NCBI Taxonomy" id="2023067"/>
    <lineage>
        <taxon>Bacteria</taxon>
        <taxon>Pseudomonadati</taxon>
        <taxon>Bacteroidota</taxon>
        <taxon>Flavobacteriia</taxon>
        <taxon>Flavobacteriales</taxon>
        <taxon>Flavobacteriaceae</taxon>
        <taxon>Flavobacterium</taxon>
    </lineage>
</organism>
<dbReference type="RefSeq" id="WP_094486765.1">
    <property type="nucleotide sequence ID" value="NZ_NOXX01000207.1"/>
</dbReference>
<sequence length="472" mass="52528">MKSKYLLIIAVAALLLGSCENVLDIGPRDEITDSNAITNMEDLRFAVTGVYGAIGGSRPISWSAYFTDECRRSPQNRGQGIQIHTWSINSGTNEVDDIYGGYYVTIVRANIVLERLDGVPTVTDAEVVEKTKIAAELRAIRAFCHFELLRFFAPSYTDGNALGVVIADRELFLEELPRNTVSEVFAFINEDLAAAYTTLNQISNNDDITRITPLAVQALRARVALYEKRYDDAIVLAEQVAAAVPLATTPAAYLGIWSDAQETEVIFELKRVAGDGAVGTIFQDTNREVYFNISNSLFSIFQVGDYRRNIGALQESGSTPANLKVGKYSGSSSNYGLNDIKILRASEMYLILAEAYALKANPDLDLAAEWLNRLRRARRTNPNSTTVLPDVTFNSQQVAVDLILTERRRELCFEGHRFFDLKRFGLGVDRLPADVVLNSFAEDLQAGDYRFTLPIPQEAIFVNQRLDQNPNY</sequence>
<feature type="domain" description="SusD-like N-terminal" evidence="8">
    <location>
        <begin position="86"/>
        <end position="225"/>
    </location>
</feature>
<dbReference type="InterPro" id="IPR012944">
    <property type="entry name" value="SusD_RagB_dom"/>
</dbReference>
<proteinExistence type="inferred from homology"/>
<dbReference type="AlphaFoldDB" id="A0A255ZQJ4"/>
<name>A0A255ZQJ4_9FLAO</name>
<evidence type="ECO:0000256" key="1">
    <source>
        <dbReference type="ARBA" id="ARBA00004442"/>
    </source>
</evidence>
<keyword evidence="4" id="KW-0472">Membrane</keyword>
<keyword evidence="5" id="KW-0998">Cell outer membrane</keyword>
<evidence type="ECO:0008006" key="11">
    <source>
        <dbReference type="Google" id="ProtNLM"/>
    </source>
</evidence>
<evidence type="ECO:0000313" key="10">
    <source>
        <dbReference type="Proteomes" id="UP000216035"/>
    </source>
</evidence>
<dbReference type="InterPro" id="IPR033985">
    <property type="entry name" value="SusD-like_N"/>
</dbReference>
<keyword evidence="3 6" id="KW-0732">Signal</keyword>
<keyword evidence="10" id="KW-1185">Reference proteome</keyword>
<dbReference type="SUPFAM" id="SSF48452">
    <property type="entry name" value="TPR-like"/>
    <property type="match status" value="1"/>
</dbReference>
<feature type="chain" id="PRO_5012242699" description="RagB/SusD family nutrient uptake outer membrane protein" evidence="6">
    <location>
        <begin position="25"/>
        <end position="472"/>
    </location>
</feature>
<evidence type="ECO:0000256" key="6">
    <source>
        <dbReference type="SAM" id="SignalP"/>
    </source>
</evidence>
<dbReference type="EMBL" id="NOXX01000207">
    <property type="protein sequence ID" value="OYQ43184.1"/>
    <property type="molecule type" value="Genomic_DNA"/>
</dbReference>
<evidence type="ECO:0000256" key="2">
    <source>
        <dbReference type="ARBA" id="ARBA00006275"/>
    </source>
</evidence>
<dbReference type="Pfam" id="PF14322">
    <property type="entry name" value="SusD-like_3"/>
    <property type="match status" value="1"/>
</dbReference>
<evidence type="ECO:0000256" key="3">
    <source>
        <dbReference type="ARBA" id="ARBA00022729"/>
    </source>
</evidence>
<dbReference type="Pfam" id="PF07980">
    <property type="entry name" value="SusD_RagB"/>
    <property type="match status" value="1"/>
</dbReference>
<feature type="signal peptide" evidence="6">
    <location>
        <begin position="1"/>
        <end position="24"/>
    </location>
</feature>
<dbReference type="Proteomes" id="UP000216035">
    <property type="component" value="Unassembled WGS sequence"/>
</dbReference>
<accession>A0A255ZQJ4</accession>
<dbReference type="GO" id="GO:0009279">
    <property type="term" value="C:cell outer membrane"/>
    <property type="evidence" value="ECO:0007669"/>
    <property type="project" value="UniProtKB-SubCell"/>
</dbReference>
<evidence type="ECO:0000256" key="4">
    <source>
        <dbReference type="ARBA" id="ARBA00023136"/>
    </source>
</evidence>
<dbReference type="OrthoDB" id="630434at2"/>
<dbReference type="Gene3D" id="1.25.40.390">
    <property type="match status" value="1"/>
</dbReference>
<dbReference type="PROSITE" id="PS51257">
    <property type="entry name" value="PROKAR_LIPOPROTEIN"/>
    <property type="match status" value="1"/>
</dbReference>
<protein>
    <recommendedName>
        <fullName evidence="11">RagB/SusD family nutrient uptake outer membrane protein</fullName>
    </recommendedName>
</protein>
<gene>
    <name evidence="9" type="ORF">CHX27_10640</name>
</gene>
<dbReference type="InterPro" id="IPR011990">
    <property type="entry name" value="TPR-like_helical_dom_sf"/>
</dbReference>
<comment type="caution">
    <text evidence="9">The sequence shown here is derived from an EMBL/GenBank/DDBJ whole genome shotgun (WGS) entry which is preliminary data.</text>
</comment>